<reference evidence="2" key="1">
    <citation type="submission" date="2019-07" db="EMBL/GenBank/DDBJ databases">
        <authorList>
            <person name="Dittberner H."/>
        </authorList>
    </citation>
    <scope>NUCLEOTIDE SEQUENCE [LARGE SCALE GENOMIC DNA]</scope>
</reference>
<evidence type="ECO:0000313" key="2">
    <source>
        <dbReference type="EMBL" id="VVB11352.1"/>
    </source>
</evidence>
<proteinExistence type="predicted"/>
<feature type="compositionally biased region" description="Acidic residues" evidence="1">
    <location>
        <begin position="143"/>
        <end position="153"/>
    </location>
</feature>
<sequence>MTMVVSMVVITIGINMMPKEIVSCYGGGFDIAAVVMVVEEKTRDCGRRLGMATVASLGKRLLLRFNGATCLIANGPFHKQREFLDLINNDAGHFSLEESIEIDGELDGEEEEEFSYACVNAQGSSIISGETFEDGQIRPSVENDSEEGIEEGNDGISVIDGDTWPPTKNYDGDDLAGQEIEEIEIWVSRLN</sequence>
<dbReference type="Proteomes" id="UP000489600">
    <property type="component" value="Unassembled WGS sequence"/>
</dbReference>
<protein>
    <submittedName>
        <fullName evidence="2">Uncharacterized protein</fullName>
    </submittedName>
</protein>
<dbReference type="EMBL" id="CABITT030000007">
    <property type="protein sequence ID" value="VVB11352.1"/>
    <property type="molecule type" value="Genomic_DNA"/>
</dbReference>
<comment type="caution">
    <text evidence="2">The sequence shown here is derived from an EMBL/GenBank/DDBJ whole genome shotgun (WGS) entry which is preliminary data.</text>
</comment>
<name>A0A565CCR8_9BRAS</name>
<evidence type="ECO:0000313" key="3">
    <source>
        <dbReference type="Proteomes" id="UP000489600"/>
    </source>
</evidence>
<keyword evidence="3" id="KW-1185">Reference proteome</keyword>
<organism evidence="2 3">
    <name type="scientific">Arabis nemorensis</name>
    <dbReference type="NCBI Taxonomy" id="586526"/>
    <lineage>
        <taxon>Eukaryota</taxon>
        <taxon>Viridiplantae</taxon>
        <taxon>Streptophyta</taxon>
        <taxon>Embryophyta</taxon>
        <taxon>Tracheophyta</taxon>
        <taxon>Spermatophyta</taxon>
        <taxon>Magnoliopsida</taxon>
        <taxon>eudicotyledons</taxon>
        <taxon>Gunneridae</taxon>
        <taxon>Pentapetalae</taxon>
        <taxon>rosids</taxon>
        <taxon>malvids</taxon>
        <taxon>Brassicales</taxon>
        <taxon>Brassicaceae</taxon>
        <taxon>Arabideae</taxon>
        <taxon>Arabis</taxon>
    </lineage>
</organism>
<gene>
    <name evidence="2" type="ORF">ANE_LOCUS21796</name>
</gene>
<feature type="region of interest" description="Disordered" evidence="1">
    <location>
        <begin position="142"/>
        <end position="173"/>
    </location>
</feature>
<accession>A0A565CCR8</accession>
<evidence type="ECO:0000256" key="1">
    <source>
        <dbReference type="SAM" id="MobiDB-lite"/>
    </source>
</evidence>
<dbReference type="AlphaFoldDB" id="A0A565CCR8"/>